<evidence type="ECO:0000259" key="3">
    <source>
        <dbReference type="SMART" id="SM00060"/>
    </source>
</evidence>
<accession>A0A485KUG2</accession>
<evidence type="ECO:0000313" key="5">
    <source>
        <dbReference type="EMBL" id="KAF0697520.1"/>
    </source>
</evidence>
<dbReference type="SMART" id="SM00181">
    <property type="entry name" value="EGF"/>
    <property type="match status" value="2"/>
</dbReference>
<evidence type="ECO:0000256" key="1">
    <source>
        <dbReference type="ARBA" id="ARBA00022737"/>
    </source>
</evidence>
<dbReference type="EMBL" id="VJMH01005314">
    <property type="protein sequence ID" value="KAF0697520.1"/>
    <property type="molecule type" value="Genomic_DNA"/>
</dbReference>
<evidence type="ECO:0000313" key="7">
    <source>
        <dbReference type="Proteomes" id="UP000332933"/>
    </source>
</evidence>
<dbReference type="PANTHER" id="PTHR46708:SF2">
    <property type="entry name" value="FIBRONECTIN TYPE-III DOMAIN-CONTAINING PROTEIN"/>
    <property type="match status" value="1"/>
</dbReference>
<feature type="domain" description="EGF-like" evidence="4">
    <location>
        <begin position="1757"/>
        <end position="1801"/>
    </location>
</feature>
<evidence type="ECO:0000313" key="6">
    <source>
        <dbReference type="EMBL" id="VFT88685.1"/>
    </source>
</evidence>
<feature type="domain" description="Fibronectin type-III" evidence="3">
    <location>
        <begin position="1029"/>
        <end position="1153"/>
    </location>
</feature>
<keyword evidence="1" id="KW-0677">Repeat</keyword>
<dbReference type="InterPro" id="IPR009030">
    <property type="entry name" value="Growth_fac_rcpt_cys_sf"/>
</dbReference>
<name>A0A485KUG2_9STRA</name>
<evidence type="ECO:0000256" key="2">
    <source>
        <dbReference type="SAM" id="SignalP"/>
    </source>
</evidence>
<feature type="domain" description="Fibronectin type-III" evidence="3">
    <location>
        <begin position="740"/>
        <end position="858"/>
    </location>
</feature>
<dbReference type="SMART" id="SM00060">
    <property type="entry name" value="FN3"/>
    <property type="match status" value="7"/>
</dbReference>
<organism evidence="6 7">
    <name type="scientific">Aphanomyces stellatus</name>
    <dbReference type="NCBI Taxonomy" id="120398"/>
    <lineage>
        <taxon>Eukaryota</taxon>
        <taxon>Sar</taxon>
        <taxon>Stramenopiles</taxon>
        <taxon>Oomycota</taxon>
        <taxon>Saprolegniomycetes</taxon>
        <taxon>Saprolegniales</taxon>
        <taxon>Verrucalvaceae</taxon>
        <taxon>Aphanomyces</taxon>
    </lineage>
</organism>
<dbReference type="SUPFAM" id="SSF49265">
    <property type="entry name" value="Fibronectin type III"/>
    <property type="match status" value="1"/>
</dbReference>
<gene>
    <name evidence="6" type="primary">Aste57867_11830</name>
    <name evidence="5" type="ORF">As57867_011785</name>
    <name evidence="6" type="ORF">ASTE57867_11830</name>
</gene>
<dbReference type="InterPro" id="IPR050991">
    <property type="entry name" value="ECM_Regulatory_Proteins"/>
</dbReference>
<dbReference type="InterPro" id="IPR036116">
    <property type="entry name" value="FN3_sf"/>
</dbReference>
<feature type="domain" description="Fibronectin type-III" evidence="3">
    <location>
        <begin position="145"/>
        <end position="236"/>
    </location>
</feature>
<proteinExistence type="predicted"/>
<feature type="domain" description="Fibronectin type-III" evidence="3">
    <location>
        <begin position="1539"/>
        <end position="1621"/>
    </location>
</feature>
<keyword evidence="7" id="KW-1185">Reference proteome</keyword>
<dbReference type="OrthoDB" id="125194at2759"/>
<feature type="signal peptide" evidence="2">
    <location>
        <begin position="1"/>
        <end position="23"/>
    </location>
</feature>
<feature type="domain" description="EGF-like" evidence="4">
    <location>
        <begin position="1648"/>
        <end position="1689"/>
    </location>
</feature>
<dbReference type="PANTHER" id="PTHR46708">
    <property type="entry name" value="TENASCIN"/>
    <property type="match status" value="1"/>
</dbReference>
<dbReference type="Proteomes" id="UP000332933">
    <property type="component" value="Unassembled WGS sequence"/>
</dbReference>
<reference evidence="6 7" key="1">
    <citation type="submission" date="2019-03" db="EMBL/GenBank/DDBJ databases">
        <authorList>
            <person name="Gaulin E."/>
            <person name="Dumas B."/>
        </authorList>
    </citation>
    <scope>NUCLEOTIDE SEQUENCE [LARGE SCALE GENOMIC DNA]</scope>
    <source>
        <strain evidence="6">CBS 568.67</strain>
    </source>
</reference>
<dbReference type="InterPro" id="IPR000742">
    <property type="entry name" value="EGF"/>
</dbReference>
<dbReference type="SUPFAM" id="SSF57184">
    <property type="entry name" value="Growth factor receptor domain"/>
    <property type="match status" value="1"/>
</dbReference>
<reference evidence="5" key="2">
    <citation type="submission" date="2019-06" db="EMBL/GenBank/DDBJ databases">
        <title>Genomics analysis of Aphanomyces spp. identifies a new class of oomycete effector associated with host adaptation.</title>
        <authorList>
            <person name="Gaulin E."/>
        </authorList>
    </citation>
    <scope>NUCLEOTIDE SEQUENCE</scope>
    <source>
        <strain evidence="5">CBS 578.67</strain>
    </source>
</reference>
<protein>
    <submittedName>
        <fullName evidence="6">Aste57867_11830 protein</fullName>
    </submittedName>
</protein>
<dbReference type="InterPro" id="IPR003961">
    <property type="entry name" value="FN3_dom"/>
</dbReference>
<feature type="domain" description="Fibronectin type-III" evidence="3">
    <location>
        <begin position="1295"/>
        <end position="1405"/>
    </location>
</feature>
<sequence length="1817" mass="189696">MADCRRTWFNLLLLCAVVSLTWAISTVSVSRKEGIATGQVHVLQGSAGALALSYYLTGPGDLHYAIVPHGHAALAAEDIKALAGSASAVAGTFASTAATRLAWNVADLNVNTTYDVYFVAEATNSNGVFGTVVAVPGTTTHPHAPQLTLQHVAAQKASASNAEFTVNASATGGVLHYIVIPTAVSANLSAVDIWSSNHSRAVDVPSRDALHVNVTELTPFTTYDLWLVTEVKGSDGVLGDVVHAAAAFTTHAIAPDAVHVACIPRSGTTSQLLVGLRLEFPPRAFDGLHAEVLQARPLEYVLHYAADADVDNDWLVARPTATSIQNASNSSSLRQTGQLHLSFPVHASNTVTVVSATDTLVDLHANLTGLIAGGNYTVAIVVESKGSHGLFGAVASVAACRTHPTAPLITAIQVEATPTTTDAAVLTVTTADVATLHYVLGTPAAFRNVPLELQTSPAAFVDDAGSFRAGVLPVGANASTTLNVSLAELAPSTVYAVTVFAETIDSGGVFGPPSPRTEFRTNDLASRVVSVVATPVVGSTTEVAVNITLDQTNPSLRHHVSLCWRDITESSDEFACLNHTDHVVVAVNFTPAQAIDLYVVAETVDGHVTSARSDMVHVTTHASPPDAIDVTLARVPGRLDQLAATIESATPCWVHVTLVDNRTNTTTDALRQLPLDKRLHHRVQLMPPNGSLALVIDGLAANTTYTLAVFSESLGVASVNGSGVFGSAHATHATTFAHAPTIVQSSVRPLNATVDAIQLLVNVSTPGRVHYMITDTDVHDPAVLQRPVDQTDARPFVRRGSFDIVDQVWTTVNETRGGVNVTVDVALPLFHGNLSVDALTADTRYHVFILTETTASDGVFGSLVAPHLVTTHAHAPRFDALVVRATPGHATSISFNFTLSRHGLVHYVLLDRGIAADAAPYYLHANATDDLAAAVVSSLDSVSLTPAVIQRASLADFGPGTLSNGSISVLRDDLTKVGGHRGFKAFTDHVKTGATYELCVVAETDASDGVFGDVACHIVTTHMDYSNATRAGDDVDAAAVDGTTDQVALTWRVASGARIQPYFVLVQSNHLSPFSVLGFARTPFSAIRPGQNGAVAGGAMAALPAAVDNDLTIDDANATTTTTVVVYHTVVRELEPGTSYAVYFAGETIGSDGLFTDVNGSLLVATHVPPPLVTGYAARATTGNTTGLDVLLDLACPKAHACSHAIVHVAVVDPACVAASAAAWFPLGSERCPVVYFSDVRNVSIGGGGSVKQHVLFLDGVDRLAPATTYAIVVATESHGVFGPTKTIPAVTTHPPPPTFVELDVRPKNASTTELVLRFALSAPGVVHYVIAEDLKHVDVTSAYNISARKFGGTEDWHKYPPQTIVYRRSVTIETTTPVDEVLAYLTANTSYTVWVVAETEADAQLYGSIHTFANVSTHAPAPRLLAHAAAPTPGVTTHLRVDYKLNDVHGVVHVVVATAAPHWPHAAHLTALYGNRIGLETTIVAQRTLRGGGDGTVVDIPVPHADTAYSVVLVTETADSHGVFGVVAQLDAIKSSAPAPDVTDARATASDARTDALTIDVALSRPGLVHYVVVVSPHVPDAAAAAVVEANTTAIQFQVEGLEPSTLYDVYIQTETLGSGGVVGPLIKLQPAARTHGPPPVVLEDVDCSDAPPCDALGREPCWFVSHTCGECREGFVGDDGPANTACVVGDKKRKGRKSIGIKISGVTQPSAAADTGPTTPQPPIEMHVPAAADAPADVVVCPDHAAFSLTTNRCECTDGYAAENGVCVLLCPPNSSPASPGRCQCDAGFALDALQTACVRQGSPIFGGAGVHAMS</sequence>
<feature type="domain" description="Fibronectin type-III" evidence="3">
    <location>
        <begin position="404"/>
        <end position="508"/>
    </location>
</feature>
<feature type="chain" id="PRO_5036116192" evidence="2">
    <location>
        <begin position="24"/>
        <end position="1817"/>
    </location>
</feature>
<dbReference type="EMBL" id="CAADRA010005335">
    <property type="protein sequence ID" value="VFT88685.1"/>
    <property type="molecule type" value="Genomic_DNA"/>
</dbReference>
<feature type="domain" description="Fibronectin type-III" evidence="3">
    <location>
        <begin position="319"/>
        <end position="389"/>
    </location>
</feature>
<keyword evidence="2" id="KW-0732">Signal</keyword>
<evidence type="ECO:0000259" key="4">
    <source>
        <dbReference type="SMART" id="SM00181"/>
    </source>
</evidence>